<evidence type="ECO:0000259" key="5">
    <source>
        <dbReference type="Pfam" id="PF07732"/>
    </source>
</evidence>
<protein>
    <submittedName>
        <fullName evidence="6">Multicopper oxidase family protein</fullName>
    </submittedName>
</protein>
<name>A0ABY3W7F3_9MICC</name>
<dbReference type="Pfam" id="PF00394">
    <property type="entry name" value="Cu-oxidase"/>
    <property type="match status" value="1"/>
</dbReference>
<dbReference type="InterPro" id="IPR011707">
    <property type="entry name" value="Cu-oxidase-like_N"/>
</dbReference>
<feature type="domain" description="Plastocyanin-like" evidence="4">
    <location>
        <begin position="380"/>
        <end position="481"/>
    </location>
</feature>
<dbReference type="RefSeq" id="WP_241912758.1">
    <property type="nucleotide sequence ID" value="NZ_CP093326.1"/>
</dbReference>
<dbReference type="Gene3D" id="2.60.40.420">
    <property type="entry name" value="Cupredoxins - blue copper proteins"/>
    <property type="match status" value="3"/>
</dbReference>
<dbReference type="PANTHER" id="PTHR11709">
    <property type="entry name" value="MULTI-COPPER OXIDASE"/>
    <property type="match status" value="1"/>
</dbReference>
<reference evidence="6 7" key="1">
    <citation type="submission" date="2022-03" db="EMBL/GenBank/DDBJ databases">
        <title>Isotopic signatures of nitrous oxide derived from detoxification processes.</title>
        <authorList>
            <person name="Behrendt U."/>
            <person name="Buchen C."/>
            <person name="Well R."/>
            <person name="Ulrich A."/>
            <person name="Rohe L."/>
            <person name="Kolb S."/>
            <person name="Schloter M."/>
            <person name="Horn M.A."/>
            <person name="Augustin J."/>
        </authorList>
    </citation>
    <scope>NUCLEOTIDE SEQUENCE [LARGE SCALE GENOMIC DNA]</scope>
    <source>
        <strain evidence="6 7">S4-C24</strain>
    </source>
</reference>
<feature type="domain" description="Plastocyanin-like" evidence="3">
    <location>
        <begin position="213"/>
        <end position="294"/>
    </location>
</feature>
<accession>A0ABY3W7F3</accession>
<evidence type="ECO:0000313" key="7">
    <source>
        <dbReference type="Proteomes" id="UP000829069"/>
    </source>
</evidence>
<dbReference type="SUPFAM" id="SSF49503">
    <property type="entry name" value="Cupredoxins"/>
    <property type="match status" value="3"/>
</dbReference>
<dbReference type="Pfam" id="PF07732">
    <property type="entry name" value="Cu-oxidase_3"/>
    <property type="match status" value="1"/>
</dbReference>
<evidence type="ECO:0000259" key="4">
    <source>
        <dbReference type="Pfam" id="PF07731"/>
    </source>
</evidence>
<evidence type="ECO:0000259" key="3">
    <source>
        <dbReference type="Pfam" id="PF00394"/>
    </source>
</evidence>
<proteinExistence type="predicted"/>
<dbReference type="CDD" id="cd13900">
    <property type="entry name" value="CuRO_3_Tth-MCO_like"/>
    <property type="match status" value="1"/>
</dbReference>
<dbReference type="InterPro" id="IPR006311">
    <property type="entry name" value="TAT_signal"/>
</dbReference>
<dbReference type="PROSITE" id="PS51318">
    <property type="entry name" value="TAT"/>
    <property type="match status" value="1"/>
</dbReference>
<dbReference type="InterPro" id="IPR008972">
    <property type="entry name" value="Cupredoxin"/>
</dbReference>
<dbReference type="InterPro" id="IPR002355">
    <property type="entry name" value="Cu_oxidase_Cu_BS"/>
</dbReference>
<dbReference type="InterPro" id="IPR045087">
    <property type="entry name" value="Cu-oxidase_fam"/>
</dbReference>
<evidence type="ECO:0000256" key="2">
    <source>
        <dbReference type="ARBA" id="ARBA00023002"/>
    </source>
</evidence>
<feature type="domain" description="Plastocyanin-like" evidence="5">
    <location>
        <begin position="65"/>
        <end position="179"/>
    </location>
</feature>
<organism evidence="6 7">
    <name type="scientific">Arthrobacter sulfonylureivorans</name>
    <dbReference type="NCBI Taxonomy" id="2486855"/>
    <lineage>
        <taxon>Bacteria</taxon>
        <taxon>Bacillati</taxon>
        <taxon>Actinomycetota</taxon>
        <taxon>Actinomycetes</taxon>
        <taxon>Micrococcales</taxon>
        <taxon>Micrococcaceae</taxon>
        <taxon>Arthrobacter</taxon>
    </lineage>
</organism>
<dbReference type="Proteomes" id="UP000829069">
    <property type="component" value="Chromosome"/>
</dbReference>
<dbReference type="InterPro" id="IPR011706">
    <property type="entry name" value="Cu-oxidase_C"/>
</dbReference>
<evidence type="ECO:0000256" key="1">
    <source>
        <dbReference type="ARBA" id="ARBA00022723"/>
    </source>
</evidence>
<dbReference type="PANTHER" id="PTHR11709:SF518">
    <property type="entry name" value="MULTICOPPER OXIDASE"/>
    <property type="match status" value="1"/>
</dbReference>
<keyword evidence="2" id="KW-0560">Oxidoreductase</keyword>
<keyword evidence="1" id="KW-0479">Metal-binding</keyword>
<dbReference type="PROSITE" id="PS00080">
    <property type="entry name" value="MULTICOPPER_OXIDASE2"/>
    <property type="match status" value="1"/>
</dbReference>
<dbReference type="InterPro" id="IPR001117">
    <property type="entry name" value="Cu-oxidase_2nd"/>
</dbReference>
<dbReference type="Pfam" id="PF07731">
    <property type="entry name" value="Cu-oxidase_2"/>
    <property type="match status" value="1"/>
</dbReference>
<dbReference type="CDD" id="cd13853">
    <property type="entry name" value="CuRO_1_Tth-MCO_like"/>
    <property type="match status" value="1"/>
</dbReference>
<keyword evidence="7" id="KW-1185">Reference proteome</keyword>
<gene>
    <name evidence="6" type="ORF">MNQ99_09425</name>
</gene>
<dbReference type="EMBL" id="CP093326">
    <property type="protein sequence ID" value="UNK44236.1"/>
    <property type="molecule type" value="Genomic_DNA"/>
</dbReference>
<evidence type="ECO:0000313" key="6">
    <source>
        <dbReference type="EMBL" id="UNK44236.1"/>
    </source>
</evidence>
<sequence>MKPVSRRQALALGIAGTGAIAVGGGGLLWARSSPFRPATGGRLEEPVILGSRERLLELLLEAAPAQVTVAGREASVAAYNKTLPGPTLRLRPGDRLRIALVNSLDTATNLHVHGLHVSPAGNGDNSFVSVEPGGSFDYEYGLPTNHPSGTFWYHPHHHGNVADQVAAGLYGAIIVDDPEDLPVTQDRVLLVSDISLTGTGALRAPSVAERMMGREGETVLVNGQVAPVLSAAFGDRERWRVINACPARYLRLHLEGGQLQILALDGRRLSAPAQVAEVLLAPGNRADLLVEAVKGTMILRAASYDRGTMSGMMGRGRAEVSGPVTLLSLDTSGVPGGVLPPVPSTGRIRDLRKEPVAAHRRFDFSMGMGPGMGPGGMRFTINDKAFDAGRIDETVSVGSVEEWTLSNGSPMDHPMHLHVWPMQVIQEGGRNLPDPKWQDVVNIPALDEVKVLVSFDDFPGRAVFHCHILDHEDQGMMGVVEAR</sequence>